<dbReference type="EMBL" id="JAUJYO010000020">
    <property type="protein sequence ID" value="KAK1285483.1"/>
    <property type="molecule type" value="Genomic_DNA"/>
</dbReference>
<organism evidence="1 2">
    <name type="scientific">Acorus calamus</name>
    <name type="common">Sweet flag</name>
    <dbReference type="NCBI Taxonomy" id="4465"/>
    <lineage>
        <taxon>Eukaryota</taxon>
        <taxon>Viridiplantae</taxon>
        <taxon>Streptophyta</taxon>
        <taxon>Embryophyta</taxon>
        <taxon>Tracheophyta</taxon>
        <taxon>Spermatophyta</taxon>
        <taxon>Magnoliopsida</taxon>
        <taxon>Liliopsida</taxon>
        <taxon>Acoraceae</taxon>
        <taxon>Acorus</taxon>
    </lineage>
</organism>
<keyword evidence="2" id="KW-1185">Reference proteome</keyword>
<comment type="caution">
    <text evidence="1">The sequence shown here is derived from an EMBL/GenBank/DDBJ whole genome shotgun (WGS) entry which is preliminary data.</text>
</comment>
<evidence type="ECO:0008006" key="3">
    <source>
        <dbReference type="Google" id="ProtNLM"/>
    </source>
</evidence>
<proteinExistence type="predicted"/>
<sequence>MTTKKHNLKLLVDNSSNKVLFAEAGKEVVDFLFGLLALPIGSVVKLLSKKCMIGSLGELYGSLESMNDTYIQPDKNKASLLNPVVASSARPNTTLLLEGGSSSAPEIGYNCGNYNCSTEYFTDVHGTQCPNCQRQMTNVMKYVVGDSSNVVMDGSGGLVKGVVTYTVMDDLAVMPMSTISIITLLNKFQVKDIGSLEERIVELGMDEGLKLLLASLQSKTVLTDVFLVNKNLEL</sequence>
<evidence type="ECO:0000313" key="1">
    <source>
        <dbReference type="EMBL" id="KAK1285483.1"/>
    </source>
</evidence>
<dbReference type="AlphaFoldDB" id="A0AAV9CB35"/>
<dbReference type="Proteomes" id="UP001180020">
    <property type="component" value="Unassembled WGS sequence"/>
</dbReference>
<reference evidence="1" key="1">
    <citation type="journal article" date="2023" name="Nat. Commun.">
        <title>Diploid and tetraploid genomes of Acorus and the evolution of monocots.</title>
        <authorList>
            <person name="Ma L."/>
            <person name="Liu K.W."/>
            <person name="Li Z."/>
            <person name="Hsiao Y.Y."/>
            <person name="Qi Y."/>
            <person name="Fu T."/>
            <person name="Tang G.D."/>
            <person name="Zhang D."/>
            <person name="Sun W.H."/>
            <person name="Liu D.K."/>
            <person name="Li Y."/>
            <person name="Chen G.Z."/>
            <person name="Liu X.D."/>
            <person name="Liao X.Y."/>
            <person name="Jiang Y.T."/>
            <person name="Yu X."/>
            <person name="Hao Y."/>
            <person name="Huang J."/>
            <person name="Zhao X.W."/>
            <person name="Ke S."/>
            <person name="Chen Y.Y."/>
            <person name="Wu W.L."/>
            <person name="Hsu J.L."/>
            <person name="Lin Y.F."/>
            <person name="Huang M.D."/>
            <person name="Li C.Y."/>
            <person name="Huang L."/>
            <person name="Wang Z.W."/>
            <person name="Zhao X."/>
            <person name="Zhong W.Y."/>
            <person name="Peng D.H."/>
            <person name="Ahmad S."/>
            <person name="Lan S."/>
            <person name="Zhang J.S."/>
            <person name="Tsai W.C."/>
            <person name="Van de Peer Y."/>
            <person name="Liu Z.J."/>
        </authorList>
    </citation>
    <scope>NUCLEOTIDE SEQUENCE</scope>
    <source>
        <strain evidence="1">CP</strain>
    </source>
</reference>
<dbReference type="InterPro" id="IPR007750">
    <property type="entry name" value="DUF674"/>
</dbReference>
<dbReference type="PANTHER" id="PTHR33103">
    <property type="entry name" value="OS01G0153900 PROTEIN"/>
    <property type="match status" value="1"/>
</dbReference>
<protein>
    <recommendedName>
        <fullName evidence="3">DUF674 domain-containing protein</fullName>
    </recommendedName>
</protein>
<gene>
    <name evidence="1" type="ORF">QJS10_CPB20g00896</name>
</gene>
<reference evidence="1" key="2">
    <citation type="submission" date="2023-06" db="EMBL/GenBank/DDBJ databases">
        <authorList>
            <person name="Ma L."/>
            <person name="Liu K.-W."/>
            <person name="Li Z."/>
            <person name="Hsiao Y.-Y."/>
            <person name="Qi Y."/>
            <person name="Fu T."/>
            <person name="Tang G."/>
            <person name="Zhang D."/>
            <person name="Sun W.-H."/>
            <person name="Liu D.-K."/>
            <person name="Li Y."/>
            <person name="Chen G.-Z."/>
            <person name="Liu X.-D."/>
            <person name="Liao X.-Y."/>
            <person name="Jiang Y.-T."/>
            <person name="Yu X."/>
            <person name="Hao Y."/>
            <person name="Huang J."/>
            <person name="Zhao X.-W."/>
            <person name="Ke S."/>
            <person name="Chen Y.-Y."/>
            <person name="Wu W.-L."/>
            <person name="Hsu J.-L."/>
            <person name="Lin Y.-F."/>
            <person name="Huang M.-D."/>
            <person name="Li C.-Y."/>
            <person name="Huang L."/>
            <person name="Wang Z.-W."/>
            <person name="Zhao X."/>
            <person name="Zhong W.-Y."/>
            <person name="Peng D.-H."/>
            <person name="Ahmad S."/>
            <person name="Lan S."/>
            <person name="Zhang J.-S."/>
            <person name="Tsai W.-C."/>
            <person name="Van De Peer Y."/>
            <person name="Liu Z.-J."/>
        </authorList>
    </citation>
    <scope>NUCLEOTIDE SEQUENCE</scope>
    <source>
        <strain evidence="1">CP</strain>
        <tissue evidence="1">Leaves</tissue>
    </source>
</reference>
<accession>A0AAV9CB35</accession>
<name>A0AAV9CB35_ACOCL</name>
<evidence type="ECO:0000313" key="2">
    <source>
        <dbReference type="Proteomes" id="UP001180020"/>
    </source>
</evidence>
<dbReference type="Pfam" id="PF05056">
    <property type="entry name" value="DUF674"/>
    <property type="match status" value="1"/>
</dbReference>
<dbReference type="PANTHER" id="PTHR33103:SF19">
    <property type="entry name" value="OS09G0544700 PROTEIN"/>
    <property type="match status" value="1"/>
</dbReference>